<evidence type="ECO:0000313" key="1">
    <source>
        <dbReference type="EMBL" id="CAG8850875.1"/>
    </source>
</evidence>
<organism evidence="1 2">
    <name type="scientific">Racocetra persica</name>
    <dbReference type="NCBI Taxonomy" id="160502"/>
    <lineage>
        <taxon>Eukaryota</taxon>
        <taxon>Fungi</taxon>
        <taxon>Fungi incertae sedis</taxon>
        <taxon>Mucoromycota</taxon>
        <taxon>Glomeromycotina</taxon>
        <taxon>Glomeromycetes</taxon>
        <taxon>Diversisporales</taxon>
        <taxon>Gigasporaceae</taxon>
        <taxon>Racocetra</taxon>
    </lineage>
</organism>
<keyword evidence="2" id="KW-1185">Reference proteome</keyword>
<accession>A0ACA9SY50</accession>
<sequence length="69" mass="7274">EKVISKSLAINSGNTTTNLSFGSELSIISLNCHPEEVNSESLAINSRGNTATNQLFGSEPSVISLNCHP</sequence>
<protein>
    <submittedName>
        <fullName evidence="1">15085_t:CDS:1</fullName>
    </submittedName>
</protein>
<feature type="non-terminal residue" evidence="1">
    <location>
        <position position="69"/>
    </location>
</feature>
<feature type="non-terminal residue" evidence="1">
    <location>
        <position position="1"/>
    </location>
</feature>
<comment type="caution">
    <text evidence="1">The sequence shown here is derived from an EMBL/GenBank/DDBJ whole genome shotgun (WGS) entry which is preliminary data.</text>
</comment>
<reference evidence="1" key="1">
    <citation type="submission" date="2021-06" db="EMBL/GenBank/DDBJ databases">
        <authorList>
            <person name="Kallberg Y."/>
            <person name="Tangrot J."/>
            <person name="Rosling A."/>
        </authorList>
    </citation>
    <scope>NUCLEOTIDE SEQUENCE</scope>
    <source>
        <strain evidence="1">MA461A</strain>
    </source>
</reference>
<dbReference type="EMBL" id="CAJVQC010173079">
    <property type="protein sequence ID" value="CAG8850875.1"/>
    <property type="molecule type" value="Genomic_DNA"/>
</dbReference>
<name>A0ACA9SY50_9GLOM</name>
<evidence type="ECO:0000313" key="2">
    <source>
        <dbReference type="Proteomes" id="UP000789920"/>
    </source>
</evidence>
<proteinExistence type="predicted"/>
<dbReference type="Proteomes" id="UP000789920">
    <property type="component" value="Unassembled WGS sequence"/>
</dbReference>
<gene>
    <name evidence="1" type="ORF">RPERSI_LOCUS36303</name>
</gene>